<gene>
    <name evidence="1" type="ORF">SH1V18_38270</name>
</gene>
<evidence type="ECO:0000313" key="2">
    <source>
        <dbReference type="Proteomes" id="UP001144256"/>
    </source>
</evidence>
<dbReference type="EMBL" id="BRLB01000016">
    <property type="protein sequence ID" value="GKX31347.1"/>
    <property type="molecule type" value="Genomic_DNA"/>
</dbReference>
<keyword evidence="2" id="KW-1185">Reference proteome</keyword>
<sequence>MAELLVTDDNMMELMKMGYCYEFIAREIGVPVQVVDFKGQMMRKKCFDIKPFVETSADFLRYY</sequence>
<dbReference type="RefSeq" id="WP_434784577.1">
    <property type="nucleotide sequence ID" value="NZ_BRLB01000016.1"/>
</dbReference>
<dbReference type="Proteomes" id="UP001144256">
    <property type="component" value="Unassembled WGS sequence"/>
</dbReference>
<evidence type="ECO:0000313" key="1">
    <source>
        <dbReference type="EMBL" id="GKX31347.1"/>
    </source>
</evidence>
<reference evidence="1" key="1">
    <citation type="submission" date="2022-06" db="EMBL/GenBank/DDBJ databases">
        <title>Vallitalea longa sp. nov., an anaerobic bacterium isolated from marine sediment.</title>
        <authorList>
            <person name="Hirano S."/>
            <person name="Terahara T."/>
            <person name="Mori K."/>
            <person name="Hamada M."/>
            <person name="Matsumoto R."/>
            <person name="Kobayashi T."/>
        </authorList>
    </citation>
    <scope>NUCLEOTIDE SEQUENCE</scope>
    <source>
        <strain evidence="1">SH18-1</strain>
    </source>
</reference>
<proteinExistence type="predicted"/>
<name>A0A9W5YD89_9FIRM</name>
<organism evidence="1 2">
    <name type="scientific">Vallitalea longa</name>
    <dbReference type="NCBI Taxonomy" id="2936439"/>
    <lineage>
        <taxon>Bacteria</taxon>
        <taxon>Bacillati</taxon>
        <taxon>Bacillota</taxon>
        <taxon>Clostridia</taxon>
        <taxon>Lachnospirales</taxon>
        <taxon>Vallitaleaceae</taxon>
        <taxon>Vallitalea</taxon>
    </lineage>
</organism>
<comment type="caution">
    <text evidence="1">The sequence shown here is derived from an EMBL/GenBank/DDBJ whole genome shotgun (WGS) entry which is preliminary data.</text>
</comment>
<accession>A0A9W5YD89</accession>
<dbReference type="AlphaFoldDB" id="A0A9W5YD89"/>
<protein>
    <submittedName>
        <fullName evidence="1">Uncharacterized protein</fullName>
    </submittedName>
</protein>